<dbReference type="InterPro" id="IPR032675">
    <property type="entry name" value="LRR_dom_sf"/>
</dbReference>
<dbReference type="SUPFAM" id="SSF52047">
    <property type="entry name" value="RNI-like"/>
    <property type="match status" value="2"/>
</dbReference>
<keyword evidence="3" id="KW-1185">Reference proteome</keyword>
<dbReference type="AlphaFoldDB" id="T1J0A9"/>
<evidence type="ECO:0000313" key="2">
    <source>
        <dbReference type="EnsemblMetazoa" id="SMAR006952-PA"/>
    </source>
</evidence>
<reference evidence="3" key="1">
    <citation type="submission" date="2011-05" db="EMBL/GenBank/DDBJ databases">
        <authorList>
            <person name="Richards S.R."/>
            <person name="Qu J."/>
            <person name="Jiang H."/>
            <person name="Jhangiani S.N."/>
            <person name="Agravi P."/>
            <person name="Goodspeed R."/>
            <person name="Gross S."/>
            <person name="Mandapat C."/>
            <person name="Jackson L."/>
            <person name="Mathew T."/>
            <person name="Pu L."/>
            <person name="Thornton R."/>
            <person name="Saada N."/>
            <person name="Wilczek-Boney K.B."/>
            <person name="Lee S."/>
            <person name="Kovar C."/>
            <person name="Wu Y."/>
            <person name="Scherer S.E."/>
            <person name="Worley K.C."/>
            <person name="Muzny D.M."/>
            <person name="Gibbs R."/>
        </authorList>
    </citation>
    <scope>NUCLEOTIDE SEQUENCE</scope>
    <source>
        <strain evidence="3">Brora</strain>
    </source>
</reference>
<dbReference type="Proteomes" id="UP000014500">
    <property type="component" value="Unassembled WGS sequence"/>
</dbReference>
<dbReference type="STRING" id="126957.T1J0A9"/>
<evidence type="ECO:0000313" key="3">
    <source>
        <dbReference type="Proteomes" id="UP000014500"/>
    </source>
</evidence>
<protein>
    <recommendedName>
        <fullName evidence="4">F-box domain-containing protein</fullName>
    </recommendedName>
</protein>
<feature type="compositionally biased region" description="Basic and acidic residues" evidence="1">
    <location>
        <begin position="7"/>
        <end position="20"/>
    </location>
</feature>
<name>T1J0A9_STRMM</name>
<dbReference type="HOGENOM" id="CLU_726817_0_0_1"/>
<sequence>MNTDISPDVHRQHSTEHGTRQLEQLNTFDLPINELLAKIGQICKNLTNLVITGQKIKPQHIIKMIPQLSQIQHLNFMNNNWCTDQVITTISTHCLQLQHLNISGCLKLTNNAVRSLSNMKILEYLNITNTHITPIKCLDILKHLSSLKTLEYHNWTELFELLKQEFNSNHLTYSLEQSPHCNLEGDDVTIATKIFPNLRSFYIWSFMSEVSFNSHITSALRNTTEKLISLHLKMIILVNITFIHLCCPILEDLSLKYCTYEELQNLSSHVRFRNLRKLFVKNGRGAIIPELQLQMLLSGGSIEELKLGYSPTLTDELIAHLVKENALENLRSLSLNVQNPLNMISCKCCVNESAWKK</sequence>
<proteinExistence type="predicted"/>
<evidence type="ECO:0008006" key="4">
    <source>
        <dbReference type="Google" id="ProtNLM"/>
    </source>
</evidence>
<dbReference type="EnsemblMetazoa" id="SMAR006952-RA">
    <property type="protein sequence ID" value="SMAR006952-PA"/>
    <property type="gene ID" value="SMAR006952"/>
</dbReference>
<dbReference type="GO" id="GO:0031146">
    <property type="term" value="P:SCF-dependent proteasomal ubiquitin-dependent protein catabolic process"/>
    <property type="evidence" value="ECO:0007669"/>
    <property type="project" value="TreeGrafter"/>
</dbReference>
<dbReference type="PANTHER" id="PTHR13318">
    <property type="entry name" value="PARTNER OF PAIRED, ISOFORM B-RELATED"/>
    <property type="match status" value="1"/>
</dbReference>
<organism evidence="2 3">
    <name type="scientific">Strigamia maritima</name>
    <name type="common">European centipede</name>
    <name type="synonym">Geophilus maritimus</name>
    <dbReference type="NCBI Taxonomy" id="126957"/>
    <lineage>
        <taxon>Eukaryota</taxon>
        <taxon>Metazoa</taxon>
        <taxon>Ecdysozoa</taxon>
        <taxon>Arthropoda</taxon>
        <taxon>Myriapoda</taxon>
        <taxon>Chilopoda</taxon>
        <taxon>Pleurostigmophora</taxon>
        <taxon>Geophilomorpha</taxon>
        <taxon>Linotaeniidae</taxon>
        <taxon>Strigamia</taxon>
    </lineage>
</organism>
<dbReference type="InterPro" id="IPR006553">
    <property type="entry name" value="Leu-rich_rpt_Cys-con_subtyp"/>
</dbReference>
<accession>T1J0A9</accession>
<dbReference type="PhylomeDB" id="T1J0A9"/>
<feature type="region of interest" description="Disordered" evidence="1">
    <location>
        <begin position="1"/>
        <end position="20"/>
    </location>
</feature>
<evidence type="ECO:0000256" key="1">
    <source>
        <dbReference type="SAM" id="MobiDB-lite"/>
    </source>
</evidence>
<dbReference type="PANTHER" id="PTHR13318:SF190">
    <property type="entry name" value="PARTNER OF PAIRED, ISOFORM B"/>
    <property type="match status" value="1"/>
</dbReference>
<reference evidence="2" key="2">
    <citation type="submission" date="2015-02" db="UniProtKB">
        <authorList>
            <consortium name="EnsemblMetazoa"/>
        </authorList>
    </citation>
    <scope>IDENTIFICATION</scope>
</reference>
<dbReference type="EMBL" id="JH431734">
    <property type="status" value="NOT_ANNOTATED_CDS"/>
    <property type="molecule type" value="Genomic_DNA"/>
</dbReference>
<dbReference type="SMART" id="SM00367">
    <property type="entry name" value="LRR_CC"/>
    <property type="match status" value="3"/>
</dbReference>
<dbReference type="Gene3D" id="3.80.10.10">
    <property type="entry name" value="Ribonuclease Inhibitor"/>
    <property type="match status" value="2"/>
</dbReference>
<dbReference type="GO" id="GO:0019005">
    <property type="term" value="C:SCF ubiquitin ligase complex"/>
    <property type="evidence" value="ECO:0007669"/>
    <property type="project" value="TreeGrafter"/>
</dbReference>
<dbReference type="OMA" id="CCVNESA"/>